<feature type="region of interest" description="Disordered" evidence="1">
    <location>
        <begin position="79"/>
        <end position="107"/>
    </location>
</feature>
<feature type="compositionally biased region" description="Low complexity" evidence="1">
    <location>
        <begin position="80"/>
        <end position="96"/>
    </location>
</feature>
<keyword evidence="4" id="KW-1185">Reference proteome</keyword>
<organism evidence="3 4">
    <name type="scientific">Puccinia striiformis</name>
    <dbReference type="NCBI Taxonomy" id="27350"/>
    <lineage>
        <taxon>Eukaryota</taxon>
        <taxon>Fungi</taxon>
        <taxon>Dikarya</taxon>
        <taxon>Basidiomycota</taxon>
        <taxon>Pucciniomycotina</taxon>
        <taxon>Pucciniomycetes</taxon>
        <taxon>Pucciniales</taxon>
        <taxon>Pucciniaceae</taxon>
        <taxon>Puccinia</taxon>
    </lineage>
</organism>
<evidence type="ECO:0000256" key="2">
    <source>
        <dbReference type="SAM" id="SignalP"/>
    </source>
</evidence>
<dbReference type="VEuPathDB" id="FungiDB:PSHT_04064"/>
<proteinExistence type="predicted"/>
<feature type="chain" id="PRO_5046215072" description="Secreted protein" evidence="2">
    <location>
        <begin position="19"/>
        <end position="107"/>
    </location>
</feature>
<keyword evidence="2" id="KW-0732">Signal</keyword>
<sequence>MKLLSLLISSSVLTFATCATIPTVEDTVDGVTKETAARGATEIGRNDTRGPLIVKRHHHDCGYVAAPVCQPVVHSYPTESYSSDSYSGNSYSSDSYSGDHHHHHDHC</sequence>
<feature type="signal peptide" evidence="2">
    <location>
        <begin position="1"/>
        <end position="18"/>
    </location>
</feature>
<evidence type="ECO:0008006" key="5">
    <source>
        <dbReference type="Google" id="ProtNLM"/>
    </source>
</evidence>
<comment type="caution">
    <text evidence="3">The sequence shown here is derived from an EMBL/GenBank/DDBJ whole genome shotgun (WGS) entry which is preliminary data.</text>
</comment>
<dbReference type="Proteomes" id="UP000239156">
    <property type="component" value="Unassembled WGS sequence"/>
</dbReference>
<protein>
    <recommendedName>
        <fullName evidence="5">Secreted protein</fullName>
    </recommendedName>
</protein>
<evidence type="ECO:0000313" key="4">
    <source>
        <dbReference type="Proteomes" id="UP000239156"/>
    </source>
</evidence>
<evidence type="ECO:0000313" key="3">
    <source>
        <dbReference type="EMBL" id="POW14637.1"/>
    </source>
</evidence>
<name>A0A2S4VYX0_9BASI</name>
<gene>
    <name evidence="3" type="ORF">PSTT_02757</name>
</gene>
<dbReference type="VEuPathDB" id="FungiDB:PSTT_02757"/>
<dbReference type="EMBL" id="PKSL01000017">
    <property type="protein sequence ID" value="POW14637.1"/>
    <property type="molecule type" value="Genomic_DNA"/>
</dbReference>
<reference evidence="3" key="1">
    <citation type="submission" date="2017-12" db="EMBL/GenBank/DDBJ databases">
        <title>Gene loss provides genomic basis for host adaptation in cereal stripe rust fungi.</title>
        <authorList>
            <person name="Xia C."/>
        </authorList>
    </citation>
    <scope>NUCLEOTIDE SEQUENCE [LARGE SCALE GENOMIC DNA]</scope>
    <source>
        <strain evidence="3">93-210</strain>
    </source>
</reference>
<accession>A0A2S4VYX0</accession>
<evidence type="ECO:0000256" key="1">
    <source>
        <dbReference type="SAM" id="MobiDB-lite"/>
    </source>
</evidence>